<keyword evidence="2" id="KW-1185">Reference proteome</keyword>
<name>A0ABV9HWR2_9FLAO</name>
<comment type="caution">
    <text evidence="1">The sequence shown here is derived from an EMBL/GenBank/DDBJ whole genome shotgun (WGS) entry which is preliminary data.</text>
</comment>
<dbReference type="RefSeq" id="WP_379978994.1">
    <property type="nucleotide sequence ID" value="NZ_JBHSFV010000006.1"/>
</dbReference>
<protein>
    <submittedName>
        <fullName evidence="1">Uncharacterized protein</fullName>
    </submittedName>
</protein>
<evidence type="ECO:0000313" key="2">
    <source>
        <dbReference type="Proteomes" id="UP001596043"/>
    </source>
</evidence>
<organism evidence="1 2">
    <name type="scientific">Dokdonia ponticola</name>
    <dbReference type="NCBI Taxonomy" id="2041041"/>
    <lineage>
        <taxon>Bacteria</taxon>
        <taxon>Pseudomonadati</taxon>
        <taxon>Bacteroidota</taxon>
        <taxon>Flavobacteriia</taxon>
        <taxon>Flavobacteriales</taxon>
        <taxon>Flavobacteriaceae</taxon>
        <taxon>Dokdonia</taxon>
    </lineage>
</organism>
<dbReference type="Proteomes" id="UP001596043">
    <property type="component" value="Unassembled WGS sequence"/>
</dbReference>
<dbReference type="EMBL" id="JBHSFV010000006">
    <property type="protein sequence ID" value="MFC4634592.1"/>
    <property type="molecule type" value="Genomic_DNA"/>
</dbReference>
<sequence>MKKVFTIQKINSKTIKELENAWNLEDYKALLDIMEYGDTSQLSIEDASVLCLMSLSDYEPEDAAVLVMTYVFGSKLTRGQINNVSHEMREEKMWEEYADLSLHESFFTIGQLLYQAYDGRFPHPEAVSFHLKITAQHPNDLSVFDTDLEVHLIRLLAQGLPKNAKINRLFEDQLNGKAFSEAKDIIWQITKDRGADGALIIKFISSLYWFEDLKYTDGFESVLTIS</sequence>
<accession>A0ABV9HWR2</accession>
<proteinExistence type="predicted"/>
<reference evidence="2" key="1">
    <citation type="journal article" date="2019" name="Int. J. Syst. Evol. Microbiol.">
        <title>The Global Catalogue of Microorganisms (GCM) 10K type strain sequencing project: providing services to taxonomists for standard genome sequencing and annotation.</title>
        <authorList>
            <consortium name="The Broad Institute Genomics Platform"/>
            <consortium name="The Broad Institute Genome Sequencing Center for Infectious Disease"/>
            <person name="Wu L."/>
            <person name="Ma J."/>
        </authorList>
    </citation>
    <scope>NUCLEOTIDE SEQUENCE [LARGE SCALE GENOMIC DNA]</scope>
    <source>
        <strain evidence="2">YJ-61-S</strain>
    </source>
</reference>
<evidence type="ECO:0000313" key="1">
    <source>
        <dbReference type="EMBL" id="MFC4634592.1"/>
    </source>
</evidence>
<gene>
    <name evidence="1" type="ORF">ACFO3O_11775</name>
</gene>